<keyword evidence="4 6" id="KW-0274">FAD</keyword>
<evidence type="ECO:0000256" key="5">
    <source>
        <dbReference type="ARBA" id="ARBA00023002"/>
    </source>
</evidence>
<dbReference type="GO" id="GO:0050660">
    <property type="term" value="F:flavin adenine dinucleotide binding"/>
    <property type="evidence" value="ECO:0007669"/>
    <property type="project" value="InterPro"/>
</dbReference>
<gene>
    <name evidence="10" type="ORF">PEDI_25150</name>
</gene>
<dbReference type="PANTHER" id="PTHR43884:SF12">
    <property type="entry name" value="ISOVALERYL-COA DEHYDROGENASE, MITOCHONDRIAL-RELATED"/>
    <property type="match status" value="1"/>
</dbReference>
<name>A0AAN5AML0_9BACT</name>
<keyword evidence="3 6" id="KW-0285">Flavoprotein</keyword>
<dbReference type="InterPro" id="IPR036250">
    <property type="entry name" value="AcylCo_DH-like_C"/>
</dbReference>
<dbReference type="FunFam" id="2.40.110.10:FF:000002">
    <property type="entry name" value="Acyl-CoA dehydrogenase fadE12"/>
    <property type="match status" value="1"/>
</dbReference>
<dbReference type="InterPro" id="IPR006089">
    <property type="entry name" value="Acyl-CoA_DH_CS"/>
</dbReference>
<dbReference type="InterPro" id="IPR009075">
    <property type="entry name" value="AcylCo_DH/oxidase_C"/>
</dbReference>
<comment type="similarity">
    <text evidence="2 6">Belongs to the acyl-CoA dehydrogenase family.</text>
</comment>
<dbReference type="FunFam" id="1.10.540.10:FF:000026">
    <property type="entry name" value="Acyl-CoA dehydrogenase medium chain"/>
    <property type="match status" value="1"/>
</dbReference>
<comment type="cofactor">
    <cofactor evidence="1 6">
        <name>FAD</name>
        <dbReference type="ChEBI" id="CHEBI:57692"/>
    </cofactor>
</comment>
<dbReference type="SUPFAM" id="SSF56645">
    <property type="entry name" value="Acyl-CoA dehydrogenase NM domain-like"/>
    <property type="match status" value="1"/>
</dbReference>
<evidence type="ECO:0000256" key="3">
    <source>
        <dbReference type="ARBA" id="ARBA00022630"/>
    </source>
</evidence>
<dbReference type="FunFam" id="1.20.140.10:FF:000001">
    <property type="entry name" value="Acyl-CoA dehydrogenase"/>
    <property type="match status" value="1"/>
</dbReference>
<dbReference type="InterPro" id="IPR006091">
    <property type="entry name" value="Acyl-CoA_Oxase/DH_mid-dom"/>
</dbReference>
<evidence type="ECO:0000259" key="7">
    <source>
        <dbReference type="Pfam" id="PF00441"/>
    </source>
</evidence>
<dbReference type="Pfam" id="PF02770">
    <property type="entry name" value="Acyl-CoA_dh_M"/>
    <property type="match status" value="1"/>
</dbReference>
<dbReference type="Pfam" id="PF00441">
    <property type="entry name" value="Acyl-CoA_dh_1"/>
    <property type="match status" value="1"/>
</dbReference>
<dbReference type="Gene3D" id="2.40.110.10">
    <property type="entry name" value="Butyryl-CoA Dehydrogenase, subunit A, domain 2"/>
    <property type="match status" value="1"/>
</dbReference>
<dbReference type="GO" id="GO:0003995">
    <property type="term" value="F:acyl-CoA dehydrogenase activity"/>
    <property type="evidence" value="ECO:0007669"/>
    <property type="project" value="InterPro"/>
</dbReference>
<dbReference type="InterPro" id="IPR013786">
    <property type="entry name" value="AcylCoA_DH/ox_N"/>
</dbReference>
<evidence type="ECO:0000256" key="1">
    <source>
        <dbReference type="ARBA" id="ARBA00001974"/>
    </source>
</evidence>
<evidence type="ECO:0000259" key="9">
    <source>
        <dbReference type="Pfam" id="PF02771"/>
    </source>
</evidence>
<dbReference type="PROSITE" id="PS00072">
    <property type="entry name" value="ACYL_COA_DH_1"/>
    <property type="match status" value="1"/>
</dbReference>
<reference evidence="10 11" key="1">
    <citation type="submission" date="2021-12" db="EMBL/GenBank/DDBJ databases">
        <title>Genome sequencing of bacteria with rrn-lacking chromosome and rrn-plasmid.</title>
        <authorList>
            <person name="Anda M."/>
            <person name="Iwasaki W."/>
        </authorList>
    </citation>
    <scope>NUCLEOTIDE SEQUENCE [LARGE SCALE GENOMIC DNA]</scope>
    <source>
        <strain evidence="10 11">NBRC 15940</strain>
    </source>
</reference>
<feature type="domain" description="Acyl-CoA dehydrogenase/oxidase N-terminal" evidence="9">
    <location>
        <begin position="5"/>
        <end position="117"/>
    </location>
</feature>
<evidence type="ECO:0000256" key="2">
    <source>
        <dbReference type="ARBA" id="ARBA00009347"/>
    </source>
</evidence>
<dbReference type="InterPro" id="IPR009100">
    <property type="entry name" value="AcylCoA_DH/oxidase_NM_dom_sf"/>
</dbReference>
<feature type="domain" description="Acyl-CoA dehydrogenase/oxidase C-terminal" evidence="7">
    <location>
        <begin position="227"/>
        <end position="373"/>
    </location>
</feature>
<dbReference type="Proteomes" id="UP001310022">
    <property type="component" value="Unassembled WGS sequence"/>
</dbReference>
<dbReference type="Gene3D" id="1.10.540.10">
    <property type="entry name" value="Acyl-CoA dehydrogenase/oxidase, N-terminal domain"/>
    <property type="match status" value="1"/>
</dbReference>
<evidence type="ECO:0000313" key="10">
    <source>
        <dbReference type="EMBL" id="GJM61963.1"/>
    </source>
</evidence>
<sequence length="395" mass="44214">MKNFNEEQQLLRDALRQFIAKEITPNVQEWEDKEECPKHLFKLMGEQGFIGANFPEEVGGSGMDFWASVIIMAELSYANIGGFTGSYYAHTFLPLPLLNAIGTTEQQEKYLRPALMGDQIASLAITEPGAGSDVKGIKTHGEDKGDYFLLNGAKTFITNANIGDFMVVVTRTGEGHRMTLLLVENQWEGVSTSPIDKKLGWHTSDTAQVFFDNVKVPKANVLGEAHKGFYYLMNNIQEERLLMSVMATYSAQYAYDQALQYVRERKAFGGTLGELQVIRHKIAHMATQLEACRAMTRSAIESFIEIGPKATELITMSKVFTAEESMKIINQAIQVHGGNGYVETYGIARAWRDTRLFSIGAGSSEIMYEIISKFEIDRIKHEKQFVESRKGNVTA</sequence>
<dbReference type="Gene3D" id="1.20.140.10">
    <property type="entry name" value="Butyryl-CoA Dehydrogenase, subunit A, domain 3"/>
    <property type="match status" value="1"/>
</dbReference>
<evidence type="ECO:0000256" key="4">
    <source>
        <dbReference type="ARBA" id="ARBA00022827"/>
    </source>
</evidence>
<keyword evidence="11" id="KW-1185">Reference proteome</keyword>
<keyword evidence="5 6" id="KW-0560">Oxidoreductase</keyword>
<evidence type="ECO:0000313" key="11">
    <source>
        <dbReference type="Proteomes" id="UP001310022"/>
    </source>
</evidence>
<protein>
    <submittedName>
        <fullName evidence="10">Acyl-CoA dehydrogenase</fullName>
    </submittedName>
</protein>
<evidence type="ECO:0000259" key="8">
    <source>
        <dbReference type="Pfam" id="PF02770"/>
    </source>
</evidence>
<comment type="caution">
    <text evidence="10">The sequence shown here is derived from an EMBL/GenBank/DDBJ whole genome shotgun (WGS) entry which is preliminary data.</text>
</comment>
<feature type="domain" description="Acyl-CoA oxidase/dehydrogenase middle" evidence="8">
    <location>
        <begin position="123"/>
        <end position="214"/>
    </location>
</feature>
<dbReference type="EMBL" id="BQKE01000001">
    <property type="protein sequence ID" value="GJM61963.1"/>
    <property type="molecule type" value="Genomic_DNA"/>
</dbReference>
<dbReference type="InterPro" id="IPR037069">
    <property type="entry name" value="AcylCoA_DH/ox_N_sf"/>
</dbReference>
<accession>A0AAN5AML0</accession>
<dbReference type="PANTHER" id="PTHR43884">
    <property type="entry name" value="ACYL-COA DEHYDROGENASE"/>
    <property type="match status" value="1"/>
</dbReference>
<organism evidence="10 11">
    <name type="scientific">Persicobacter diffluens</name>
    <dbReference type="NCBI Taxonomy" id="981"/>
    <lineage>
        <taxon>Bacteria</taxon>
        <taxon>Pseudomonadati</taxon>
        <taxon>Bacteroidota</taxon>
        <taxon>Cytophagia</taxon>
        <taxon>Cytophagales</taxon>
        <taxon>Persicobacteraceae</taxon>
        <taxon>Persicobacter</taxon>
    </lineage>
</organism>
<evidence type="ECO:0000256" key="6">
    <source>
        <dbReference type="RuleBase" id="RU362125"/>
    </source>
</evidence>
<dbReference type="InterPro" id="IPR046373">
    <property type="entry name" value="Acyl-CoA_Oxase/DH_mid-dom_sf"/>
</dbReference>
<dbReference type="Pfam" id="PF02771">
    <property type="entry name" value="Acyl-CoA_dh_N"/>
    <property type="match status" value="1"/>
</dbReference>
<dbReference type="AlphaFoldDB" id="A0AAN5AML0"/>
<proteinExistence type="inferred from homology"/>
<dbReference type="RefSeq" id="WP_338237383.1">
    <property type="nucleotide sequence ID" value="NZ_BQKE01000001.1"/>
</dbReference>
<dbReference type="SUPFAM" id="SSF47203">
    <property type="entry name" value="Acyl-CoA dehydrogenase C-terminal domain-like"/>
    <property type="match status" value="1"/>
</dbReference>